<reference evidence="2 3" key="1">
    <citation type="submission" date="2019-05" db="EMBL/GenBank/DDBJ databases">
        <title>Another draft genome of Portunus trituberculatus and its Hox gene families provides insights of decapod evolution.</title>
        <authorList>
            <person name="Jeong J.-H."/>
            <person name="Song I."/>
            <person name="Kim S."/>
            <person name="Choi T."/>
            <person name="Kim D."/>
            <person name="Ryu S."/>
            <person name="Kim W."/>
        </authorList>
    </citation>
    <scope>NUCLEOTIDE SEQUENCE [LARGE SCALE GENOMIC DNA]</scope>
    <source>
        <tissue evidence="2">Muscle</tissue>
    </source>
</reference>
<dbReference type="Proteomes" id="UP000324222">
    <property type="component" value="Unassembled WGS sequence"/>
</dbReference>
<evidence type="ECO:0000313" key="2">
    <source>
        <dbReference type="EMBL" id="MPC39688.1"/>
    </source>
</evidence>
<proteinExistence type="predicted"/>
<dbReference type="EMBL" id="VSRR010004442">
    <property type="protein sequence ID" value="MPC39688.1"/>
    <property type="molecule type" value="Genomic_DNA"/>
</dbReference>
<comment type="caution">
    <text evidence="2">The sequence shown here is derived from an EMBL/GenBank/DDBJ whole genome shotgun (WGS) entry which is preliminary data.</text>
</comment>
<name>A0A5B7F3H1_PORTR</name>
<accession>A0A5B7F3H1</accession>
<keyword evidence="1" id="KW-0732">Signal</keyword>
<feature type="signal peptide" evidence="1">
    <location>
        <begin position="1"/>
        <end position="19"/>
    </location>
</feature>
<gene>
    <name evidence="2" type="ORF">E2C01_033233</name>
</gene>
<keyword evidence="3" id="KW-1185">Reference proteome</keyword>
<protein>
    <submittedName>
        <fullName evidence="2">Uncharacterized protein</fullName>
    </submittedName>
</protein>
<sequence length="129" mass="14814">MHVWCKSSLSFHELSLIVARLLLGEAPGHTSLLPRSRSDGVSFKERERNLFRRDSTKHHQGAAFPQRDHQVIGLQMAHLPGRGINFGDFWDRKETRKIIRLGISTRDSGKWVVNDTTSFGWGRTYDREG</sequence>
<dbReference type="AlphaFoldDB" id="A0A5B7F3H1"/>
<evidence type="ECO:0000256" key="1">
    <source>
        <dbReference type="SAM" id="SignalP"/>
    </source>
</evidence>
<evidence type="ECO:0000313" key="3">
    <source>
        <dbReference type="Proteomes" id="UP000324222"/>
    </source>
</evidence>
<organism evidence="2 3">
    <name type="scientific">Portunus trituberculatus</name>
    <name type="common">Swimming crab</name>
    <name type="synonym">Neptunus trituberculatus</name>
    <dbReference type="NCBI Taxonomy" id="210409"/>
    <lineage>
        <taxon>Eukaryota</taxon>
        <taxon>Metazoa</taxon>
        <taxon>Ecdysozoa</taxon>
        <taxon>Arthropoda</taxon>
        <taxon>Crustacea</taxon>
        <taxon>Multicrustacea</taxon>
        <taxon>Malacostraca</taxon>
        <taxon>Eumalacostraca</taxon>
        <taxon>Eucarida</taxon>
        <taxon>Decapoda</taxon>
        <taxon>Pleocyemata</taxon>
        <taxon>Brachyura</taxon>
        <taxon>Eubrachyura</taxon>
        <taxon>Portunoidea</taxon>
        <taxon>Portunidae</taxon>
        <taxon>Portuninae</taxon>
        <taxon>Portunus</taxon>
    </lineage>
</organism>
<feature type="chain" id="PRO_5023061461" evidence="1">
    <location>
        <begin position="20"/>
        <end position="129"/>
    </location>
</feature>